<evidence type="ECO:0000313" key="2">
    <source>
        <dbReference type="EMBL" id="UJO22439.1"/>
    </source>
</evidence>
<dbReference type="EMBL" id="CP090172">
    <property type="protein sequence ID" value="UJO22439.1"/>
    <property type="molecule type" value="Genomic_DNA"/>
</dbReference>
<feature type="region of interest" description="Disordered" evidence="1">
    <location>
        <begin position="108"/>
        <end position="129"/>
    </location>
</feature>
<evidence type="ECO:0000256" key="1">
    <source>
        <dbReference type="SAM" id="MobiDB-lite"/>
    </source>
</evidence>
<dbReference type="GeneID" id="71992145"/>
<dbReference type="KEGG" id="ffu:CLAFUR5_12267"/>
<organism evidence="2 3">
    <name type="scientific">Passalora fulva</name>
    <name type="common">Tomato leaf mold</name>
    <name type="synonym">Cladosporium fulvum</name>
    <dbReference type="NCBI Taxonomy" id="5499"/>
    <lineage>
        <taxon>Eukaryota</taxon>
        <taxon>Fungi</taxon>
        <taxon>Dikarya</taxon>
        <taxon>Ascomycota</taxon>
        <taxon>Pezizomycotina</taxon>
        <taxon>Dothideomycetes</taxon>
        <taxon>Dothideomycetidae</taxon>
        <taxon>Mycosphaerellales</taxon>
        <taxon>Mycosphaerellaceae</taxon>
        <taxon>Fulvia</taxon>
    </lineage>
</organism>
<dbReference type="RefSeq" id="XP_047766805.1">
    <property type="nucleotide sequence ID" value="XM_047911415.1"/>
</dbReference>
<feature type="compositionally biased region" description="Basic and acidic residues" evidence="1">
    <location>
        <begin position="110"/>
        <end position="129"/>
    </location>
</feature>
<reference evidence="2" key="2">
    <citation type="journal article" date="2022" name="Microb. Genom.">
        <title>A chromosome-scale genome assembly of the tomato pathogen Cladosporium fulvum reveals a compartmentalized genome architecture and the presence of a dispensable chromosome.</title>
        <authorList>
            <person name="Zaccaron A.Z."/>
            <person name="Chen L.H."/>
            <person name="Samaras A."/>
            <person name="Stergiopoulos I."/>
        </authorList>
    </citation>
    <scope>NUCLEOTIDE SEQUENCE</scope>
    <source>
        <strain evidence="2">Race5_Kim</strain>
    </source>
</reference>
<dbReference type="AlphaFoldDB" id="A0A9Q8PGX6"/>
<evidence type="ECO:0000313" key="3">
    <source>
        <dbReference type="Proteomes" id="UP000756132"/>
    </source>
</evidence>
<reference evidence="2" key="1">
    <citation type="submission" date="2021-12" db="EMBL/GenBank/DDBJ databases">
        <authorList>
            <person name="Zaccaron A."/>
            <person name="Stergiopoulos I."/>
        </authorList>
    </citation>
    <scope>NUCLEOTIDE SEQUENCE</scope>
    <source>
        <strain evidence="2">Race5_Kim</strain>
    </source>
</reference>
<name>A0A9Q8PGX6_PASFU</name>
<proteinExistence type="predicted"/>
<accession>A0A9Q8PGX6</accession>
<sequence>MSTTGNPAYNISSTGVHNYKDFLIKRYQLALAQEGTEEGAAHLRWMLQTIQETPLGYRANITQAKSDEIMEVRALVLKKLRAQPGYGMPGRLFDAREDRRVTDEAVAECSARRRDEEKARGHQVDERKA</sequence>
<gene>
    <name evidence="2" type="ORF">CLAFUR5_12267</name>
</gene>
<protein>
    <submittedName>
        <fullName evidence="2">Uncharacterized protein</fullName>
    </submittedName>
</protein>
<dbReference type="Proteomes" id="UP000756132">
    <property type="component" value="Chromosome 10"/>
</dbReference>
<keyword evidence="3" id="KW-1185">Reference proteome</keyword>